<dbReference type="KEGG" id="tdf:H9L22_09305"/>
<dbReference type="RefSeq" id="WP_187722482.1">
    <property type="nucleotide sequence ID" value="NZ_BAABBL010000006.1"/>
</dbReference>
<feature type="compositionally biased region" description="Basic and acidic residues" evidence="1">
    <location>
        <begin position="50"/>
        <end position="61"/>
    </location>
</feature>
<dbReference type="AlphaFoldDB" id="A0A7H0HA28"/>
<reference evidence="2 3" key="1">
    <citation type="submission" date="2020-08" db="EMBL/GenBank/DDBJ databases">
        <title>Genome sequence of Tessaracoccus defluvii JCM 17540T.</title>
        <authorList>
            <person name="Hyun D.-W."/>
            <person name="Bae J.-W."/>
        </authorList>
    </citation>
    <scope>NUCLEOTIDE SEQUENCE [LARGE SCALE GENOMIC DNA]</scope>
    <source>
        <strain evidence="2 3">JCM 17540</strain>
    </source>
</reference>
<dbReference type="Proteomes" id="UP000516117">
    <property type="component" value="Chromosome"/>
</dbReference>
<evidence type="ECO:0000256" key="1">
    <source>
        <dbReference type="SAM" id="MobiDB-lite"/>
    </source>
</evidence>
<evidence type="ECO:0000313" key="3">
    <source>
        <dbReference type="Proteomes" id="UP000516117"/>
    </source>
</evidence>
<accession>A0A7H0HA28</accession>
<feature type="compositionally biased region" description="Polar residues" evidence="1">
    <location>
        <begin position="64"/>
        <end position="76"/>
    </location>
</feature>
<dbReference type="EMBL" id="CP060789">
    <property type="protein sequence ID" value="QNP57394.1"/>
    <property type="molecule type" value="Genomic_DNA"/>
</dbReference>
<feature type="compositionally biased region" description="Polar residues" evidence="1">
    <location>
        <begin position="31"/>
        <end position="48"/>
    </location>
</feature>
<sequence length="227" mass="23826">MSTSSQTSGTGIFAKLVAKFLVKWVKKSVSRRGSAQQPALSSTPSTVTGRPDRDRSRETYGDHTGSSGPREQTHQAPVTAIQGDDYGAHRGTSGTTVTTADSAVYDPAGLDRRLAAMCAPAERDQRGEALRGADPATLREAGLSDRQVAQAGAGRVPSGYQLERVPASGDGAPQYRLTPVSEQGQHNCHHVNREIFSLQIGDTTVISFPIGGRQITVVLGLGAAMAG</sequence>
<gene>
    <name evidence="2" type="ORF">H9L22_09305</name>
</gene>
<keyword evidence="3" id="KW-1185">Reference proteome</keyword>
<protein>
    <submittedName>
        <fullName evidence="2">Uncharacterized protein</fullName>
    </submittedName>
</protein>
<organism evidence="2 3">
    <name type="scientific">Tessaracoccus defluvii</name>
    <dbReference type="NCBI Taxonomy" id="1285901"/>
    <lineage>
        <taxon>Bacteria</taxon>
        <taxon>Bacillati</taxon>
        <taxon>Actinomycetota</taxon>
        <taxon>Actinomycetes</taxon>
        <taxon>Propionibacteriales</taxon>
        <taxon>Propionibacteriaceae</taxon>
        <taxon>Tessaracoccus</taxon>
    </lineage>
</organism>
<evidence type="ECO:0000313" key="2">
    <source>
        <dbReference type="EMBL" id="QNP57394.1"/>
    </source>
</evidence>
<proteinExistence type="predicted"/>
<name>A0A7H0HA28_9ACTN</name>
<feature type="region of interest" description="Disordered" evidence="1">
    <location>
        <begin position="30"/>
        <end position="77"/>
    </location>
</feature>